<gene>
    <name evidence="4" type="ORF">FB381_0536</name>
</gene>
<dbReference type="SUPFAM" id="SSF53850">
    <property type="entry name" value="Periplasmic binding protein-like II"/>
    <property type="match status" value="1"/>
</dbReference>
<dbReference type="AlphaFoldDB" id="A0A543A255"/>
<evidence type="ECO:0000256" key="2">
    <source>
        <dbReference type="SAM" id="SignalP"/>
    </source>
</evidence>
<dbReference type="OrthoDB" id="9762169at2"/>
<dbReference type="SMART" id="SM00062">
    <property type="entry name" value="PBPb"/>
    <property type="match status" value="1"/>
</dbReference>
<dbReference type="RefSeq" id="WP_141778859.1">
    <property type="nucleotide sequence ID" value="NZ_VFOV01000001.1"/>
</dbReference>
<dbReference type="Gene3D" id="3.40.190.10">
    <property type="entry name" value="Periplasmic binding protein-like II"/>
    <property type="match status" value="2"/>
</dbReference>
<reference evidence="4 5" key="1">
    <citation type="submission" date="2019-06" db="EMBL/GenBank/DDBJ databases">
        <title>Sequencing the genomes of 1000 actinobacteria strains.</title>
        <authorList>
            <person name="Klenk H.-P."/>
        </authorList>
    </citation>
    <scope>NUCLEOTIDE SEQUENCE [LARGE SCALE GENOMIC DNA]</scope>
    <source>
        <strain evidence="4 5">DSM 25218</strain>
    </source>
</reference>
<keyword evidence="1 2" id="KW-0732">Signal</keyword>
<evidence type="ECO:0000259" key="3">
    <source>
        <dbReference type="SMART" id="SM00062"/>
    </source>
</evidence>
<sequence>MQVRTTASLVSIALAGVLLAGCAEGAAEESGAESGKVDTGAPLYDALPKGVKDAGELVVVGDAHPPYRTVEKDGEVTGIDPDLWKVLGEQLGVPVRMEVSQSMPSMLTGMQSGRWQAWNGPVQANPERERSFDAITWLQTRTAYVFSKEGADGIAAEEAPCGQTIALVGGSITESEVEKLNTWCAEQGEPANKRADYADTNATLLAVKSGRADVAGMTETAALDVTAADETYDYVTQTDEQGSGVSLLALLTPKDSGMGKPLYEAFQNIFDNGDYQKVLEEWGLEPVAVEKPLINPTTEREPS</sequence>
<comment type="caution">
    <text evidence="4">The sequence shown here is derived from an EMBL/GenBank/DDBJ whole genome shotgun (WGS) entry which is preliminary data.</text>
</comment>
<dbReference type="Proteomes" id="UP000320209">
    <property type="component" value="Unassembled WGS sequence"/>
</dbReference>
<keyword evidence="5" id="KW-1185">Reference proteome</keyword>
<name>A0A543A255_9ACTN</name>
<dbReference type="PANTHER" id="PTHR35936:SF17">
    <property type="entry name" value="ARGININE-BINDING EXTRACELLULAR PROTEIN ARTP"/>
    <property type="match status" value="1"/>
</dbReference>
<evidence type="ECO:0000256" key="1">
    <source>
        <dbReference type="ARBA" id="ARBA00022729"/>
    </source>
</evidence>
<dbReference type="PANTHER" id="PTHR35936">
    <property type="entry name" value="MEMBRANE-BOUND LYTIC MUREIN TRANSGLYCOSYLASE F"/>
    <property type="match status" value="1"/>
</dbReference>
<dbReference type="InterPro" id="IPR001638">
    <property type="entry name" value="Solute-binding_3/MltF_N"/>
</dbReference>
<feature type="signal peptide" evidence="2">
    <location>
        <begin position="1"/>
        <end position="20"/>
    </location>
</feature>
<dbReference type="Pfam" id="PF00497">
    <property type="entry name" value="SBP_bac_3"/>
    <property type="match status" value="1"/>
</dbReference>
<dbReference type="PROSITE" id="PS51257">
    <property type="entry name" value="PROKAR_LIPOPROTEIN"/>
    <property type="match status" value="1"/>
</dbReference>
<accession>A0A543A255</accession>
<evidence type="ECO:0000313" key="5">
    <source>
        <dbReference type="Proteomes" id="UP000320209"/>
    </source>
</evidence>
<proteinExistence type="predicted"/>
<feature type="domain" description="Solute-binding protein family 3/N-terminal" evidence="3">
    <location>
        <begin position="56"/>
        <end position="286"/>
    </location>
</feature>
<dbReference type="EMBL" id="VFOV01000001">
    <property type="protein sequence ID" value="TQL66672.1"/>
    <property type="molecule type" value="Genomic_DNA"/>
</dbReference>
<protein>
    <submittedName>
        <fullName evidence="4">Polar amino acid transport system substrate-binding protein</fullName>
    </submittedName>
</protein>
<feature type="chain" id="PRO_5038377789" evidence="2">
    <location>
        <begin position="21"/>
        <end position="303"/>
    </location>
</feature>
<organism evidence="4 5">
    <name type="scientific">Nocardioides albertanoniae</name>
    <dbReference type="NCBI Taxonomy" id="1175486"/>
    <lineage>
        <taxon>Bacteria</taxon>
        <taxon>Bacillati</taxon>
        <taxon>Actinomycetota</taxon>
        <taxon>Actinomycetes</taxon>
        <taxon>Propionibacteriales</taxon>
        <taxon>Nocardioidaceae</taxon>
        <taxon>Nocardioides</taxon>
    </lineage>
</organism>
<evidence type="ECO:0000313" key="4">
    <source>
        <dbReference type="EMBL" id="TQL66672.1"/>
    </source>
</evidence>